<evidence type="ECO:0000256" key="9">
    <source>
        <dbReference type="RuleBase" id="RU364020"/>
    </source>
</evidence>
<dbReference type="InterPro" id="IPR018011">
    <property type="entry name" value="Carb_sulfotrans_8-10"/>
</dbReference>
<evidence type="ECO:0000256" key="2">
    <source>
        <dbReference type="ARBA" id="ARBA00006339"/>
    </source>
</evidence>
<feature type="transmembrane region" description="Helical" evidence="9">
    <location>
        <begin position="26"/>
        <end position="48"/>
    </location>
</feature>
<dbReference type="Pfam" id="PF03567">
    <property type="entry name" value="Sulfotransfer_2"/>
    <property type="match status" value="1"/>
</dbReference>
<dbReference type="PANTHER" id="PTHR12137">
    <property type="entry name" value="CARBOHYDRATE SULFOTRANSFERASE"/>
    <property type="match status" value="1"/>
</dbReference>
<keyword evidence="11" id="KW-1185">Reference proteome</keyword>
<keyword evidence="3 9" id="KW-0808">Transferase</keyword>
<comment type="subcellular location">
    <subcellularLocation>
        <location evidence="1 9">Golgi apparatus membrane</location>
        <topology evidence="1 9">Single-pass type II membrane protein</topology>
    </subcellularLocation>
</comment>
<evidence type="ECO:0000256" key="7">
    <source>
        <dbReference type="ARBA" id="ARBA00023136"/>
    </source>
</evidence>
<evidence type="ECO:0000313" key="11">
    <source>
        <dbReference type="Proteomes" id="UP001158576"/>
    </source>
</evidence>
<protein>
    <recommendedName>
        <fullName evidence="9">Carbohydrate sulfotransferase</fullName>
        <ecNumber evidence="9">2.8.2.-</ecNumber>
    </recommendedName>
</protein>
<keyword evidence="4 9" id="KW-0812">Transmembrane</keyword>
<accession>A0ABN7SN41</accession>
<evidence type="ECO:0000313" key="10">
    <source>
        <dbReference type="EMBL" id="CAG5101841.1"/>
    </source>
</evidence>
<evidence type="ECO:0000256" key="3">
    <source>
        <dbReference type="ARBA" id="ARBA00022679"/>
    </source>
</evidence>
<organism evidence="10 11">
    <name type="scientific">Oikopleura dioica</name>
    <name type="common">Tunicate</name>
    <dbReference type="NCBI Taxonomy" id="34765"/>
    <lineage>
        <taxon>Eukaryota</taxon>
        <taxon>Metazoa</taxon>
        <taxon>Chordata</taxon>
        <taxon>Tunicata</taxon>
        <taxon>Appendicularia</taxon>
        <taxon>Copelata</taxon>
        <taxon>Oikopleuridae</taxon>
        <taxon>Oikopleura</taxon>
    </lineage>
</organism>
<evidence type="ECO:0000256" key="5">
    <source>
        <dbReference type="ARBA" id="ARBA00022989"/>
    </source>
</evidence>
<dbReference type="EC" id="2.8.2.-" evidence="9"/>
<proteinExistence type="inferred from homology"/>
<name>A0ABN7SN41_OIKDI</name>
<evidence type="ECO:0000256" key="1">
    <source>
        <dbReference type="ARBA" id="ARBA00004323"/>
    </source>
</evidence>
<keyword evidence="9" id="KW-0119">Carbohydrate metabolism</keyword>
<dbReference type="Proteomes" id="UP001158576">
    <property type="component" value="Chromosome 1"/>
</dbReference>
<gene>
    <name evidence="10" type="ORF">OKIOD_LOCUS8790</name>
</gene>
<reference evidence="10 11" key="1">
    <citation type="submission" date="2021-04" db="EMBL/GenBank/DDBJ databases">
        <authorList>
            <person name="Bliznina A."/>
        </authorList>
    </citation>
    <scope>NUCLEOTIDE SEQUENCE [LARGE SCALE GENOMIC DNA]</scope>
</reference>
<keyword evidence="7 9" id="KW-0472">Membrane</keyword>
<dbReference type="PANTHER" id="PTHR12137:SF54">
    <property type="entry name" value="CARBOHYDRATE SULFOTRANSFERASE"/>
    <property type="match status" value="1"/>
</dbReference>
<evidence type="ECO:0000256" key="8">
    <source>
        <dbReference type="ARBA" id="ARBA00023180"/>
    </source>
</evidence>
<keyword evidence="9" id="KW-0735">Signal-anchor</keyword>
<sequence length="431" mass="50412">MEKNELLIRASKYEERSKKIATQDKYIFIGILTILLVYFNWVVTWEYAASPPVSKPFLTEQEEQSESVENRMNRRYLVKNLACTYRQHLYAMAADKNNTIEDLLDFHRLIEGLYVEPGAEPKDPFSWKRFDSMAPIKWNDKFGSKYIFKGKRSSLEPNFSVFALRHADSPKVKKDFLICLPPKAGTSNWQIALAKLSQTREEMAAKGVVLEDDSNKNVFYPEALYGFVPRFHTVKHAALLQGKEKRYINTRDPFTRARSGWRDKIQYYPDDPKHEANNRQFNSYVEKAQKEPGPPSPQKFKVSLEKWLRMLVHDTNDTAMNQHWKAQDECCHFCAMDYEYIIHGRLSEEEWPWVLDKQGLTGILELAPRYGGPDPDSGWFHHEAQGFVEIPIDLIKELYRRYYFDFVAGGYSPQFVEKFISAVEEAQNNLR</sequence>
<keyword evidence="5 9" id="KW-1133">Transmembrane helix</keyword>
<dbReference type="InterPro" id="IPR005331">
    <property type="entry name" value="Sulfotransferase"/>
</dbReference>
<keyword evidence="8 9" id="KW-0325">Glycoprotein</keyword>
<evidence type="ECO:0000256" key="4">
    <source>
        <dbReference type="ARBA" id="ARBA00022692"/>
    </source>
</evidence>
<comment type="similarity">
    <text evidence="2 9">Belongs to the sulfotransferase 2 family.</text>
</comment>
<evidence type="ECO:0000256" key="6">
    <source>
        <dbReference type="ARBA" id="ARBA00023034"/>
    </source>
</evidence>
<keyword evidence="6 9" id="KW-0333">Golgi apparatus</keyword>
<dbReference type="EMBL" id="OU015566">
    <property type="protein sequence ID" value="CAG5101841.1"/>
    <property type="molecule type" value="Genomic_DNA"/>
</dbReference>